<dbReference type="AlphaFoldDB" id="A0A2K2CUZ5"/>
<sequence length="41" mass="4589">MVRRLQAPRKMPRSKSPSQTDLRSFRLLGPASPKSCPHLAS</sequence>
<feature type="region of interest" description="Disordered" evidence="1">
    <location>
        <begin position="1"/>
        <end position="41"/>
    </location>
</feature>
<name>A0A2K2CUZ5_BRADI</name>
<reference evidence="2" key="2">
    <citation type="submission" date="2017-06" db="EMBL/GenBank/DDBJ databases">
        <title>WGS assembly of Brachypodium distachyon.</title>
        <authorList>
            <consortium name="The International Brachypodium Initiative"/>
            <person name="Lucas S."/>
            <person name="Harmon-Smith M."/>
            <person name="Lail K."/>
            <person name="Tice H."/>
            <person name="Grimwood J."/>
            <person name="Bruce D."/>
            <person name="Barry K."/>
            <person name="Shu S."/>
            <person name="Lindquist E."/>
            <person name="Wang M."/>
            <person name="Pitluck S."/>
            <person name="Vogel J.P."/>
            <person name="Garvin D.F."/>
            <person name="Mockler T.C."/>
            <person name="Schmutz J."/>
            <person name="Rokhsar D."/>
            <person name="Bevan M.W."/>
        </authorList>
    </citation>
    <scope>NUCLEOTIDE SEQUENCE</scope>
    <source>
        <strain evidence="2">Bd21</strain>
    </source>
</reference>
<dbReference type="EnsemblPlants" id="PNT65849">
    <property type="protein sequence ID" value="PNT65849"/>
    <property type="gene ID" value="BRADI_3g03522v3"/>
</dbReference>
<protein>
    <submittedName>
        <fullName evidence="2 3">Uncharacterized protein</fullName>
    </submittedName>
</protein>
<dbReference type="Proteomes" id="UP000008810">
    <property type="component" value="Chromosome 3"/>
</dbReference>
<evidence type="ECO:0000313" key="4">
    <source>
        <dbReference type="Proteomes" id="UP000008810"/>
    </source>
</evidence>
<evidence type="ECO:0000256" key="1">
    <source>
        <dbReference type="SAM" id="MobiDB-lite"/>
    </source>
</evidence>
<gene>
    <name evidence="2" type="ORF">BRADI_3g03522v3</name>
</gene>
<organism evidence="2">
    <name type="scientific">Brachypodium distachyon</name>
    <name type="common">Purple false brome</name>
    <name type="synonym">Trachynia distachya</name>
    <dbReference type="NCBI Taxonomy" id="15368"/>
    <lineage>
        <taxon>Eukaryota</taxon>
        <taxon>Viridiplantae</taxon>
        <taxon>Streptophyta</taxon>
        <taxon>Embryophyta</taxon>
        <taxon>Tracheophyta</taxon>
        <taxon>Spermatophyta</taxon>
        <taxon>Magnoliopsida</taxon>
        <taxon>Liliopsida</taxon>
        <taxon>Poales</taxon>
        <taxon>Poaceae</taxon>
        <taxon>BOP clade</taxon>
        <taxon>Pooideae</taxon>
        <taxon>Stipodae</taxon>
        <taxon>Brachypodieae</taxon>
        <taxon>Brachypodium</taxon>
    </lineage>
</organism>
<dbReference type="EMBL" id="CM000882">
    <property type="protein sequence ID" value="PNT65849.1"/>
    <property type="molecule type" value="Genomic_DNA"/>
</dbReference>
<proteinExistence type="predicted"/>
<feature type="compositionally biased region" description="Basic residues" evidence="1">
    <location>
        <begin position="1"/>
        <end position="13"/>
    </location>
</feature>
<dbReference type="Gramene" id="PNT65849">
    <property type="protein sequence ID" value="PNT65849"/>
    <property type="gene ID" value="BRADI_3g03522v3"/>
</dbReference>
<reference evidence="3" key="3">
    <citation type="submission" date="2018-08" db="UniProtKB">
        <authorList>
            <consortium name="EnsemblPlants"/>
        </authorList>
    </citation>
    <scope>IDENTIFICATION</scope>
    <source>
        <strain evidence="3">cv. Bd21</strain>
    </source>
</reference>
<accession>A0A2K2CUZ5</accession>
<evidence type="ECO:0000313" key="3">
    <source>
        <dbReference type="EnsemblPlants" id="PNT65849"/>
    </source>
</evidence>
<dbReference type="InParanoid" id="A0A2K2CUZ5"/>
<evidence type="ECO:0000313" key="2">
    <source>
        <dbReference type="EMBL" id="PNT65849.1"/>
    </source>
</evidence>
<keyword evidence="4" id="KW-1185">Reference proteome</keyword>
<reference evidence="2 3" key="1">
    <citation type="journal article" date="2010" name="Nature">
        <title>Genome sequencing and analysis of the model grass Brachypodium distachyon.</title>
        <authorList>
            <consortium name="International Brachypodium Initiative"/>
        </authorList>
    </citation>
    <scope>NUCLEOTIDE SEQUENCE [LARGE SCALE GENOMIC DNA]</scope>
    <source>
        <strain evidence="2 3">Bd21</strain>
    </source>
</reference>